<gene>
    <name evidence="2" type="ORF">PICMEDRAFT_136200</name>
</gene>
<dbReference type="GeneID" id="30176772"/>
<dbReference type="RefSeq" id="XP_019017876.1">
    <property type="nucleotide sequence ID" value="XM_019160085.1"/>
</dbReference>
<protein>
    <submittedName>
        <fullName evidence="2">Uncharacterized protein</fullName>
    </submittedName>
</protein>
<feature type="region of interest" description="Disordered" evidence="1">
    <location>
        <begin position="44"/>
        <end position="68"/>
    </location>
</feature>
<dbReference type="AlphaFoldDB" id="A0A1E3NMZ5"/>
<name>A0A1E3NMZ5_9ASCO</name>
<keyword evidence="3" id="KW-1185">Reference proteome</keyword>
<accession>A0A1E3NMZ5</accession>
<proteinExistence type="predicted"/>
<evidence type="ECO:0000256" key="1">
    <source>
        <dbReference type="SAM" id="MobiDB-lite"/>
    </source>
</evidence>
<reference evidence="2 3" key="1">
    <citation type="journal article" date="2016" name="Proc. Natl. Acad. Sci. U.S.A.">
        <title>Comparative genomics of biotechnologically important yeasts.</title>
        <authorList>
            <person name="Riley R."/>
            <person name="Haridas S."/>
            <person name="Wolfe K.H."/>
            <person name="Lopes M.R."/>
            <person name="Hittinger C.T."/>
            <person name="Goeker M."/>
            <person name="Salamov A.A."/>
            <person name="Wisecaver J.H."/>
            <person name="Long T.M."/>
            <person name="Calvey C.H."/>
            <person name="Aerts A.L."/>
            <person name="Barry K.W."/>
            <person name="Choi C."/>
            <person name="Clum A."/>
            <person name="Coughlan A.Y."/>
            <person name="Deshpande S."/>
            <person name="Douglass A.P."/>
            <person name="Hanson S.J."/>
            <person name="Klenk H.-P."/>
            <person name="LaButti K.M."/>
            <person name="Lapidus A."/>
            <person name="Lindquist E.A."/>
            <person name="Lipzen A.M."/>
            <person name="Meier-Kolthoff J.P."/>
            <person name="Ohm R.A."/>
            <person name="Otillar R.P."/>
            <person name="Pangilinan J.L."/>
            <person name="Peng Y."/>
            <person name="Rokas A."/>
            <person name="Rosa C.A."/>
            <person name="Scheuner C."/>
            <person name="Sibirny A.A."/>
            <person name="Slot J.C."/>
            <person name="Stielow J.B."/>
            <person name="Sun H."/>
            <person name="Kurtzman C.P."/>
            <person name="Blackwell M."/>
            <person name="Grigoriev I.V."/>
            <person name="Jeffries T.W."/>
        </authorList>
    </citation>
    <scope>NUCLEOTIDE SEQUENCE [LARGE SCALE GENOMIC DNA]</scope>
    <source>
        <strain evidence="2 3">NRRL Y-2026</strain>
    </source>
</reference>
<dbReference type="Proteomes" id="UP000094455">
    <property type="component" value="Unassembled WGS sequence"/>
</dbReference>
<sequence>MSCDHNKPLGVFLRHQTGQFLPRAEYLQHMHIYKSASISLVYTRRTEKQPKAGGRRGGGKVKHEDSSLTELTRARLRHTVRSSTACVCENVCVPVWGIPPLHSMVSQKLPRQG</sequence>
<dbReference type="EMBL" id="KV454003">
    <property type="protein sequence ID" value="ODQ46763.1"/>
    <property type="molecule type" value="Genomic_DNA"/>
</dbReference>
<organism evidence="2 3">
    <name type="scientific">Pichia membranifaciens NRRL Y-2026</name>
    <dbReference type="NCBI Taxonomy" id="763406"/>
    <lineage>
        <taxon>Eukaryota</taxon>
        <taxon>Fungi</taxon>
        <taxon>Dikarya</taxon>
        <taxon>Ascomycota</taxon>
        <taxon>Saccharomycotina</taxon>
        <taxon>Pichiomycetes</taxon>
        <taxon>Pichiales</taxon>
        <taxon>Pichiaceae</taxon>
        <taxon>Pichia</taxon>
    </lineage>
</organism>
<evidence type="ECO:0000313" key="2">
    <source>
        <dbReference type="EMBL" id="ODQ46763.1"/>
    </source>
</evidence>
<evidence type="ECO:0000313" key="3">
    <source>
        <dbReference type="Proteomes" id="UP000094455"/>
    </source>
</evidence>